<sequence>MRQSQRRTIPSAPQGYYWPTMKQNAEGYVKKCDRCQRHAPIPRMLFEVLNPITNPWPFAQWEMDIVGGLSVVAAQKKFLFVATDYFSKWVEAEAYANIKDKDVSKFVWKNIICRFRIPQAIIADNGPQFDSIMFKTFYLELKIKNLCSTPRYSQSNGQAEATNKTLLSVLKKRLKKAKGKWVEELSDVLWAYQTTLRRPLGNTLFVLAYGIDVAIPTEMAEKGVGKFQANWEEPYIVSKVGESRAYHLQRLDETPLLRPWNVSNLKQYYQ</sequence>
<dbReference type="Pfam" id="PF17921">
    <property type="entry name" value="Integrase_H2C2"/>
    <property type="match status" value="1"/>
</dbReference>
<dbReference type="SUPFAM" id="SSF53098">
    <property type="entry name" value="Ribonuclease H-like"/>
    <property type="match status" value="1"/>
</dbReference>
<dbReference type="PROSITE" id="PS50994">
    <property type="entry name" value="INTEGRASE"/>
    <property type="match status" value="1"/>
</dbReference>
<name>A0A438H9F2_VITVI</name>
<dbReference type="Gene3D" id="3.30.420.10">
    <property type="entry name" value="Ribonuclease H-like superfamily/Ribonuclease H"/>
    <property type="match status" value="1"/>
</dbReference>
<protein>
    <submittedName>
        <fullName evidence="2">Transposon Ty3-I Gag-Pol polyprotein</fullName>
    </submittedName>
</protein>
<dbReference type="EMBL" id="QGNW01000258">
    <property type="protein sequence ID" value="RVW81009.1"/>
    <property type="molecule type" value="Genomic_DNA"/>
</dbReference>
<dbReference type="Gene3D" id="1.10.340.70">
    <property type="match status" value="1"/>
</dbReference>
<dbReference type="InterPro" id="IPR036397">
    <property type="entry name" value="RNaseH_sf"/>
</dbReference>
<dbReference type="Pfam" id="PF00665">
    <property type="entry name" value="rve"/>
    <property type="match status" value="1"/>
</dbReference>
<dbReference type="InterPro" id="IPR041588">
    <property type="entry name" value="Integrase_H2C2"/>
</dbReference>
<dbReference type="PANTHER" id="PTHR37984">
    <property type="entry name" value="PROTEIN CBG26694"/>
    <property type="match status" value="1"/>
</dbReference>
<feature type="domain" description="Integrase catalytic" evidence="1">
    <location>
        <begin position="51"/>
        <end position="224"/>
    </location>
</feature>
<reference evidence="2 3" key="1">
    <citation type="journal article" date="2018" name="PLoS Genet.">
        <title>Population sequencing reveals clonal diversity and ancestral inbreeding in the grapevine cultivar Chardonnay.</title>
        <authorList>
            <person name="Roach M.J."/>
            <person name="Johnson D.L."/>
            <person name="Bohlmann J."/>
            <person name="van Vuuren H.J."/>
            <person name="Jones S.J."/>
            <person name="Pretorius I.S."/>
            <person name="Schmidt S.A."/>
            <person name="Borneman A.R."/>
        </authorList>
    </citation>
    <scope>NUCLEOTIDE SEQUENCE [LARGE SCALE GENOMIC DNA]</scope>
    <source>
        <strain evidence="3">cv. Chardonnay</strain>
        <tissue evidence="2">Leaf</tissue>
    </source>
</reference>
<dbReference type="AlphaFoldDB" id="A0A438H9F2"/>
<proteinExistence type="predicted"/>
<dbReference type="InterPro" id="IPR050951">
    <property type="entry name" value="Retrovirus_Pol_polyprotein"/>
</dbReference>
<dbReference type="GO" id="GO:0003676">
    <property type="term" value="F:nucleic acid binding"/>
    <property type="evidence" value="ECO:0007669"/>
    <property type="project" value="InterPro"/>
</dbReference>
<evidence type="ECO:0000259" key="1">
    <source>
        <dbReference type="PROSITE" id="PS50994"/>
    </source>
</evidence>
<evidence type="ECO:0000313" key="3">
    <source>
        <dbReference type="Proteomes" id="UP000288805"/>
    </source>
</evidence>
<comment type="caution">
    <text evidence="2">The sequence shown here is derived from an EMBL/GenBank/DDBJ whole genome shotgun (WGS) entry which is preliminary data.</text>
</comment>
<dbReference type="PANTHER" id="PTHR37984:SF5">
    <property type="entry name" value="PROTEIN NYNRIN-LIKE"/>
    <property type="match status" value="1"/>
</dbReference>
<dbReference type="InterPro" id="IPR001584">
    <property type="entry name" value="Integrase_cat-core"/>
</dbReference>
<evidence type="ECO:0000313" key="2">
    <source>
        <dbReference type="EMBL" id="RVW81009.1"/>
    </source>
</evidence>
<organism evidence="2 3">
    <name type="scientific">Vitis vinifera</name>
    <name type="common">Grape</name>
    <dbReference type="NCBI Taxonomy" id="29760"/>
    <lineage>
        <taxon>Eukaryota</taxon>
        <taxon>Viridiplantae</taxon>
        <taxon>Streptophyta</taxon>
        <taxon>Embryophyta</taxon>
        <taxon>Tracheophyta</taxon>
        <taxon>Spermatophyta</taxon>
        <taxon>Magnoliopsida</taxon>
        <taxon>eudicotyledons</taxon>
        <taxon>Gunneridae</taxon>
        <taxon>Pentapetalae</taxon>
        <taxon>rosids</taxon>
        <taxon>Vitales</taxon>
        <taxon>Vitaceae</taxon>
        <taxon>Viteae</taxon>
        <taxon>Vitis</taxon>
    </lineage>
</organism>
<gene>
    <name evidence="2" type="primary">TY3B-I_470</name>
    <name evidence="2" type="ORF">CK203_054652</name>
</gene>
<dbReference type="InterPro" id="IPR012337">
    <property type="entry name" value="RNaseH-like_sf"/>
</dbReference>
<dbReference type="GO" id="GO:0015074">
    <property type="term" value="P:DNA integration"/>
    <property type="evidence" value="ECO:0007669"/>
    <property type="project" value="InterPro"/>
</dbReference>
<accession>A0A438H9F2</accession>
<dbReference type="Proteomes" id="UP000288805">
    <property type="component" value="Unassembled WGS sequence"/>
</dbReference>